<dbReference type="PANTHER" id="PTHR46577:SF1">
    <property type="entry name" value="HTH-TYPE TRANSCRIPTIONAL REGULATORY PROTEIN GABR"/>
    <property type="match status" value="1"/>
</dbReference>
<protein>
    <submittedName>
        <fullName evidence="7">GntR family transcriptional regulator</fullName>
    </submittedName>
</protein>
<sequence>MTLYETLANELKAQIERGVFEVGNKLPSVRQLSTEHGVSIATVQEAYRVLEAQQLVEAKPKSGYFVARSVLIDNPPSMTKPPQRPMDVSQWEDVLDTLLNTFNKDHDAKTLCQFQHAMPNMTAKTLKPLIKRLHELTKHRALDGMIYGDVKGDETLRKQLSRLAAASGCVLQSDEFIVTSGCQEALSVCLRAVASAGDVIAVESPGFYGAMQAIKGAELKALEIPTDSEKGLSLEALKLALDQWPIKAILVAPTVNNPQGFVMPEAKKKALYELAREYDVAIIEDDIYGDIAYAYPRPKTIKSFDKDGRVLLCSSFSKTLAPGFRVGWIAPGSYKNKVLHVKYVSSSMCPTLPQLAIASFIEQGGYDKHIRAMRHHYLSARDALRSDIKRYSPADTRISYPQGGYVLWVELNSRYDSVTLADEAKQKGIYVAPGQLFSATGKYRHCLRFNFIDSTQAARTEAIQRLGEMLVAQDA</sequence>
<organism evidence="7 8">
    <name type="scientific">Alteromonas marina</name>
    <dbReference type="NCBI Taxonomy" id="203795"/>
    <lineage>
        <taxon>Bacteria</taxon>
        <taxon>Pseudomonadati</taxon>
        <taxon>Pseudomonadota</taxon>
        <taxon>Gammaproteobacteria</taxon>
        <taxon>Alteromonadales</taxon>
        <taxon>Alteromonadaceae</taxon>
        <taxon>Alteromonas/Salinimonas group</taxon>
        <taxon>Alteromonas</taxon>
    </lineage>
</organism>
<dbReference type="PANTHER" id="PTHR46577">
    <property type="entry name" value="HTH-TYPE TRANSCRIPTIONAL REGULATORY PROTEIN GABR"/>
    <property type="match status" value="1"/>
</dbReference>
<keyword evidence="8" id="KW-1185">Reference proteome</keyword>
<dbReference type="SUPFAM" id="SSF46785">
    <property type="entry name" value="Winged helix' DNA-binding domain"/>
    <property type="match status" value="1"/>
</dbReference>
<dbReference type="Proteomes" id="UP000031197">
    <property type="component" value="Unassembled WGS sequence"/>
</dbReference>
<keyword evidence="3" id="KW-0805">Transcription regulation</keyword>
<feature type="domain" description="HTH gntR-type" evidence="6">
    <location>
        <begin position="1"/>
        <end position="69"/>
    </location>
</feature>
<evidence type="ECO:0000256" key="2">
    <source>
        <dbReference type="ARBA" id="ARBA00022898"/>
    </source>
</evidence>
<dbReference type="OrthoDB" id="9804020at2"/>
<evidence type="ECO:0000313" key="8">
    <source>
        <dbReference type="Proteomes" id="UP000031197"/>
    </source>
</evidence>
<evidence type="ECO:0000256" key="5">
    <source>
        <dbReference type="ARBA" id="ARBA00023163"/>
    </source>
</evidence>
<evidence type="ECO:0000256" key="1">
    <source>
        <dbReference type="ARBA" id="ARBA00005384"/>
    </source>
</evidence>
<dbReference type="SMART" id="SM00345">
    <property type="entry name" value="HTH_GNTR"/>
    <property type="match status" value="1"/>
</dbReference>
<keyword evidence="2" id="KW-0663">Pyridoxal phosphate</keyword>
<dbReference type="InterPro" id="IPR015424">
    <property type="entry name" value="PyrdxlP-dep_Trfase"/>
</dbReference>
<comment type="caution">
    <text evidence="7">The sequence shown here is derived from an EMBL/GenBank/DDBJ whole genome shotgun (WGS) entry which is preliminary data.</text>
</comment>
<dbReference type="Gene3D" id="3.40.640.10">
    <property type="entry name" value="Type I PLP-dependent aspartate aminotransferase-like (Major domain)"/>
    <property type="match status" value="1"/>
</dbReference>
<comment type="similarity">
    <text evidence="1">In the C-terminal section; belongs to the class-I pyridoxal-phosphate-dependent aminotransferase family.</text>
</comment>
<dbReference type="RefSeq" id="WP_039216509.1">
    <property type="nucleotide sequence ID" value="NZ_JWLW01000003.1"/>
</dbReference>
<dbReference type="InterPro" id="IPR036390">
    <property type="entry name" value="WH_DNA-bd_sf"/>
</dbReference>
<evidence type="ECO:0000256" key="4">
    <source>
        <dbReference type="ARBA" id="ARBA00023125"/>
    </source>
</evidence>
<dbReference type="InterPro" id="IPR000524">
    <property type="entry name" value="Tscrpt_reg_HTH_GntR"/>
</dbReference>
<dbReference type="GO" id="GO:0030170">
    <property type="term" value="F:pyridoxal phosphate binding"/>
    <property type="evidence" value="ECO:0007669"/>
    <property type="project" value="InterPro"/>
</dbReference>
<dbReference type="Gene3D" id="1.10.10.10">
    <property type="entry name" value="Winged helix-like DNA-binding domain superfamily/Winged helix DNA-binding domain"/>
    <property type="match status" value="1"/>
</dbReference>
<dbReference type="InterPro" id="IPR015422">
    <property type="entry name" value="PyrdxlP-dep_Trfase_small"/>
</dbReference>
<dbReference type="GO" id="GO:0003700">
    <property type="term" value="F:DNA-binding transcription factor activity"/>
    <property type="evidence" value="ECO:0007669"/>
    <property type="project" value="InterPro"/>
</dbReference>
<keyword evidence="4" id="KW-0238">DNA-binding</keyword>
<gene>
    <name evidence="7" type="ORF">RJ41_02055</name>
</gene>
<dbReference type="AlphaFoldDB" id="A0A0B3Y5T2"/>
<dbReference type="Pfam" id="PF00392">
    <property type="entry name" value="GntR"/>
    <property type="match status" value="1"/>
</dbReference>
<dbReference type="InterPro" id="IPR036388">
    <property type="entry name" value="WH-like_DNA-bd_sf"/>
</dbReference>
<dbReference type="CDD" id="cd00609">
    <property type="entry name" value="AAT_like"/>
    <property type="match status" value="1"/>
</dbReference>
<dbReference type="Pfam" id="PF00155">
    <property type="entry name" value="Aminotran_1_2"/>
    <property type="match status" value="1"/>
</dbReference>
<dbReference type="InterPro" id="IPR004839">
    <property type="entry name" value="Aminotransferase_I/II_large"/>
</dbReference>
<evidence type="ECO:0000259" key="6">
    <source>
        <dbReference type="PROSITE" id="PS50949"/>
    </source>
</evidence>
<dbReference type="CDD" id="cd07377">
    <property type="entry name" value="WHTH_GntR"/>
    <property type="match status" value="1"/>
</dbReference>
<dbReference type="SUPFAM" id="SSF53383">
    <property type="entry name" value="PLP-dependent transferases"/>
    <property type="match status" value="1"/>
</dbReference>
<dbReference type="PROSITE" id="PS50949">
    <property type="entry name" value="HTH_GNTR"/>
    <property type="match status" value="1"/>
</dbReference>
<evidence type="ECO:0000313" key="7">
    <source>
        <dbReference type="EMBL" id="KHT57441.1"/>
    </source>
</evidence>
<name>A0A0B3Y5T2_9ALTE</name>
<accession>A0A0B3Y5T2</accession>
<reference evidence="7 8" key="1">
    <citation type="submission" date="2014-12" db="EMBL/GenBank/DDBJ databases">
        <title>Genome sequencing of Alteromonas marina AD001.</title>
        <authorList>
            <person name="Adrian T.G.S."/>
            <person name="Chan K.G."/>
        </authorList>
    </citation>
    <scope>NUCLEOTIDE SEQUENCE [LARGE SCALE GENOMIC DNA]</scope>
    <source>
        <strain evidence="7 8">AD001</strain>
    </source>
</reference>
<dbReference type="Gene3D" id="3.90.1150.10">
    <property type="entry name" value="Aspartate Aminotransferase, domain 1"/>
    <property type="match status" value="1"/>
</dbReference>
<proteinExistence type="inferred from homology"/>
<dbReference type="InterPro" id="IPR051446">
    <property type="entry name" value="HTH_trans_reg/aminotransferase"/>
</dbReference>
<dbReference type="EMBL" id="JWLW01000003">
    <property type="protein sequence ID" value="KHT57441.1"/>
    <property type="molecule type" value="Genomic_DNA"/>
</dbReference>
<keyword evidence="5" id="KW-0804">Transcription</keyword>
<dbReference type="GO" id="GO:0003677">
    <property type="term" value="F:DNA binding"/>
    <property type="evidence" value="ECO:0007669"/>
    <property type="project" value="UniProtKB-KW"/>
</dbReference>
<dbReference type="InterPro" id="IPR015421">
    <property type="entry name" value="PyrdxlP-dep_Trfase_major"/>
</dbReference>
<evidence type="ECO:0000256" key="3">
    <source>
        <dbReference type="ARBA" id="ARBA00023015"/>
    </source>
</evidence>